<evidence type="ECO:0000259" key="1">
    <source>
        <dbReference type="PROSITE" id="PS50883"/>
    </source>
</evidence>
<dbReference type="SMART" id="SM00052">
    <property type="entry name" value="EAL"/>
    <property type="match status" value="1"/>
</dbReference>
<sequence length="186" mass="20803">MEQACSQAICWHKEGFKDLRIAVNISGRQFRQSRLPEIVADVLAKTGLAAKFLELELTESLLVDDIEHAVETMYQLKDMGTSLVIDDFGTGYSSLSYLKQFPVNKLKIDRSFISELSNKENDAAIARAIINLGHSLNLEVLAEGVETELQKDFMVAHGCDYAQGYYFKPPNTAAALKDYLENFPGF</sequence>
<dbReference type="InterPro" id="IPR035919">
    <property type="entry name" value="EAL_sf"/>
</dbReference>
<dbReference type="AlphaFoldDB" id="A0A378ISL2"/>
<reference evidence="2 3" key="1">
    <citation type="submission" date="2018-06" db="EMBL/GenBank/DDBJ databases">
        <authorList>
            <consortium name="Pathogen Informatics"/>
            <person name="Doyle S."/>
        </authorList>
    </citation>
    <scope>NUCLEOTIDE SEQUENCE [LARGE SCALE GENOMIC DNA]</scope>
    <source>
        <strain evidence="2 3">NCTC11978</strain>
    </source>
</reference>
<protein>
    <submittedName>
        <fullName evidence="2">Regulatory protein (GGDEF and EAL domains)</fullName>
    </submittedName>
</protein>
<proteinExistence type="predicted"/>
<feature type="domain" description="EAL" evidence="1">
    <location>
        <begin position="1"/>
        <end position="184"/>
    </location>
</feature>
<dbReference type="EMBL" id="UGNY01000001">
    <property type="protein sequence ID" value="STX38119.1"/>
    <property type="molecule type" value="Genomic_DNA"/>
</dbReference>
<gene>
    <name evidence="2" type="primary">cph2_2</name>
    <name evidence="2" type="ORF">NCTC11978_01300</name>
</gene>
<dbReference type="InterPro" id="IPR001633">
    <property type="entry name" value="EAL_dom"/>
</dbReference>
<organism evidence="2 3">
    <name type="scientific">Legionella feeleii</name>
    <dbReference type="NCBI Taxonomy" id="453"/>
    <lineage>
        <taxon>Bacteria</taxon>
        <taxon>Pseudomonadati</taxon>
        <taxon>Pseudomonadota</taxon>
        <taxon>Gammaproteobacteria</taxon>
        <taxon>Legionellales</taxon>
        <taxon>Legionellaceae</taxon>
        <taxon>Legionella</taxon>
    </lineage>
</organism>
<dbReference type="PANTHER" id="PTHR33121">
    <property type="entry name" value="CYCLIC DI-GMP PHOSPHODIESTERASE PDEF"/>
    <property type="match status" value="1"/>
</dbReference>
<evidence type="ECO:0000313" key="2">
    <source>
        <dbReference type="EMBL" id="STX38119.1"/>
    </source>
</evidence>
<dbReference type="Pfam" id="PF00563">
    <property type="entry name" value="EAL"/>
    <property type="match status" value="1"/>
</dbReference>
<dbReference type="Gene3D" id="3.20.20.450">
    <property type="entry name" value="EAL domain"/>
    <property type="match status" value="1"/>
</dbReference>
<name>A0A378ISL2_9GAMM</name>
<evidence type="ECO:0000313" key="3">
    <source>
        <dbReference type="Proteomes" id="UP000254033"/>
    </source>
</evidence>
<dbReference type="PANTHER" id="PTHR33121:SF70">
    <property type="entry name" value="SIGNALING PROTEIN YKOW"/>
    <property type="match status" value="1"/>
</dbReference>
<dbReference type="CDD" id="cd01948">
    <property type="entry name" value="EAL"/>
    <property type="match status" value="1"/>
</dbReference>
<dbReference type="Proteomes" id="UP000254033">
    <property type="component" value="Unassembled WGS sequence"/>
</dbReference>
<dbReference type="SUPFAM" id="SSF141868">
    <property type="entry name" value="EAL domain-like"/>
    <property type="match status" value="1"/>
</dbReference>
<accession>A0A378ISL2</accession>
<dbReference type="GO" id="GO:0071111">
    <property type="term" value="F:cyclic-guanylate-specific phosphodiesterase activity"/>
    <property type="evidence" value="ECO:0007669"/>
    <property type="project" value="InterPro"/>
</dbReference>
<dbReference type="PROSITE" id="PS50883">
    <property type="entry name" value="EAL"/>
    <property type="match status" value="1"/>
</dbReference>
<dbReference type="InterPro" id="IPR050706">
    <property type="entry name" value="Cyclic-di-GMP_PDE-like"/>
</dbReference>